<feature type="region of interest" description="Disordered" evidence="1">
    <location>
        <begin position="1"/>
        <end position="102"/>
    </location>
</feature>
<gene>
    <name evidence="2" type="ORF">GUJ93_ZPchr0013g35863</name>
</gene>
<feature type="compositionally biased region" description="Pro residues" evidence="1">
    <location>
        <begin position="29"/>
        <end position="39"/>
    </location>
</feature>
<evidence type="ECO:0000256" key="1">
    <source>
        <dbReference type="SAM" id="MobiDB-lite"/>
    </source>
</evidence>
<reference evidence="2" key="2">
    <citation type="submission" date="2021-02" db="EMBL/GenBank/DDBJ databases">
        <authorList>
            <person name="Kimball J.A."/>
            <person name="Haas M.W."/>
            <person name="Macchietto M."/>
            <person name="Kono T."/>
            <person name="Duquette J."/>
            <person name="Shao M."/>
        </authorList>
    </citation>
    <scope>NUCLEOTIDE SEQUENCE</scope>
    <source>
        <tissue evidence="2">Fresh leaf tissue</tissue>
    </source>
</reference>
<protein>
    <submittedName>
        <fullName evidence="2">Uncharacterized protein</fullName>
    </submittedName>
</protein>
<evidence type="ECO:0000313" key="3">
    <source>
        <dbReference type="Proteomes" id="UP000729402"/>
    </source>
</evidence>
<keyword evidence="3" id="KW-1185">Reference proteome</keyword>
<organism evidence="2 3">
    <name type="scientific">Zizania palustris</name>
    <name type="common">Northern wild rice</name>
    <dbReference type="NCBI Taxonomy" id="103762"/>
    <lineage>
        <taxon>Eukaryota</taxon>
        <taxon>Viridiplantae</taxon>
        <taxon>Streptophyta</taxon>
        <taxon>Embryophyta</taxon>
        <taxon>Tracheophyta</taxon>
        <taxon>Spermatophyta</taxon>
        <taxon>Magnoliopsida</taxon>
        <taxon>Liliopsida</taxon>
        <taxon>Poales</taxon>
        <taxon>Poaceae</taxon>
        <taxon>BOP clade</taxon>
        <taxon>Oryzoideae</taxon>
        <taxon>Oryzeae</taxon>
        <taxon>Zizaniinae</taxon>
        <taxon>Zizania</taxon>
    </lineage>
</organism>
<accession>A0A8J6BZZ8</accession>
<reference evidence="2" key="1">
    <citation type="journal article" date="2021" name="bioRxiv">
        <title>Whole Genome Assembly and Annotation of Northern Wild Rice, Zizania palustris L., Supports a Whole Genome Duplication in the Zizania Genus.</title>
        <authorList>
            <person name="Haas M."/>
            <person name="Kono T."/>
            <person name="Macchietto M."/>
            <person name="Millas R."/>
            <person name="McGilp L."/>
            <person name="Shao M."/>
            <person name="Duquette J."/>
            <person name="Hirsch C.N."/>
            <person name="Kimball J."/>
        </authorList>
    </citation>
    <scope>NUCLEOTIDE SEQUENCE</scope>
    <source>
        <tissue evidence="2">Fresh leaf tissue</tissue>
    </source>
</reference>
<dbReference type="EMBL" id="JAAALK010000079">
    <property type="protein sequence ID" value="KAG8097810.1"/>
    <property type="molecule type" value="Genomic_DNA"/>
</dbReference>
<feature type="compositionally biased region" description="Polar residues" evidence="1">
    <location>
        <begin position="10"/>
        <end position="20"/>
    </location>
</feature>
<dbReference type="OrthoDB" id="757680at2759"/>
<evidence type="ECO:0000313" key="2">
    <source>
        <dbReference type="EMBL" id="KAG8097810.1"/>
    </source>
</evidence>
<feature type="compositionally biased region" description="Pro residues" evidence="1">
    <location>
        <begin position="60"/>
        <end position="74"/>
    </location>
</feature>
<comment type="caution">
    <text evidence="2">The sequence shown here is derived from an EMBL/GenBank/DDBJ whole genome shotgun (WGS) entry which is preliminary data.</text>
</comment>
<name>A0A8J6BZZ8_ZIZPA</name>
<proteinExistence type="predicted"/>
<dbReference type="AlphaFoldDB" id="A0A8J6BZZ8"/>
<dbReference type="Proteomes" id="UP000729402">
    <property type="component" value="Unassembled WGS sequence"/>
</dbReference>
<sequence length="325" mass="34763">MSEHLALRSSVGSRSSAQTALPSYHHHLPPPPRPCPQPDPLTSVWIRRLHLLPEQTQSLPPCPPPRPPPPPPLPSQHQDAVSTDESRTPPPPAPLRTAGFGPFRWSPRPLRSVPLGAWDAVNAAATTPVGSGSAPPMLSPFFRLPAPPPPAVTDIGEFAPAIPLIGVGSSSGSGGFHGLSSRMIVGSAPHAACFAMGTADAAYPSHAVDVVPIRTIQDIHDRQASMTPRNFANRASSSGSQHDEPVSYWDMWRFRRNTTTSSISQIGVTARNFGKKRDAGSNSFLPVKSGKCEWSNSTSGRDHSMVWNGFLQCMRGSIKSCCHLG</sequence>